<keyword evidence="1" id="KW-0238">DNA-binding</keyword>
<gene>
    <name evidence="3" type="ORF">HMPREF1056_02725</name>
</gene>
<organism evidence="3 4">
    <name type="scientific">Bacteroides fragilis CL07T12C05</name>
    <dbReference type="NCBI Taxonomy" id="997883"/>
    <lineage>
        <taxon>Bacteria</taxon>
        <taxon>Pseudomonadati</taxon>
        <taxon>Bacteroidota</taxon>
        <taxon>Bacteroidia</taxon>
        <taxon>Bacteroidales</taxon>
        <taxon>Bacteroidaceae</taxon>
        <taxon>Bacteroides</taxon>
    </lineage>
</organism>
<dbReference type="InterPro" id="IPR050807">
    <property type="entry name" value="TransReg_Diox_bact_type"/>
</dbReference>
<evidence type="ECO:0000313" key="3">
    <source>
        <dbReference type="EMBL" id="EIY94897.1"/>
    </source>
</evidence>
<dbReference type="AlphaFoldDB" id="A0A0E2ANL0"/>
<dbReference type="PANTHER" id="PTHR46797:SF1">
    <property type="entry name" value="METHYLPHOSPHONATE SYNTHASE"/>
    <property type="match status" value="1"/>
</dbReference>
<dbReference type="Proteomes" id="UP000003879">
    <property type="component" value="Unassembled WGS sequence"/>
</dbReference>
<reference evidence="3 4" key="1">
    <citation type="submission" date="2012-02" db="EMBL/GenBank/DDBJ databases">
        <title>The Genome Sequence of Bacteroides fragilis CL07T12C05.</title>
        <authorList>
            <consortium name="The Broad Institute Genome Sequencing Platform"/>
            <person name="Earl A."/>
            <person name="Ward D."/>
            <person name="Feldgarden M."/>
            <person name="Gevers D."/>
            <person name="Zitomersky N.L."/>
            <person name="Coyne M.J."/>
            <person name="Comstock L.E."/>
            <person name="Young S.K."/>
            <person name="Zeng Q."/>
            <person name="Gargeya S."/>
            <person name="Fitzgerald M."/>
            <person name="Haas B."/>
            <person name="Abouelleil A."/>
            <person name="Alvarado L."/>
            <person name="Arachchi H.M."/>
            <person name="Berlin A."/>
            <person name="Chapman S.B."/>
            <person name="Gearin G."/>
            <person name="Goldberg J."/>
            <person name="Griggs A."/>
            <person name="Gujja S."/>
            <person name="Hansen M."/>
            <person name="Heiman D."/>
            <person name="Howarth C."/>
            <person name="Larimer J."/>
            <person name="Lui A."/>
            <person name="MacDonald P.J.P."/>
            <person name="McCowen C."/>
            <person name="Montmayeur A."/>
            <person name="Murphy C."/>
            <person name="Neiman D."/>
            <person name="Pearson M."/>
            <person name="Priest M."/>
            <person name="Roberts A."/>
            <person name="Saif S."/>
            <person name="Shea T."/>
            <person name="Sisk P."/>
            <person name="Stolte C."/>
            <person name="Sykes S."/>
            <person name="Wortman J."/>
            <person name="Nusbaum C."/>
            <person name="Birren B."/>
        </authorList>
    </citation>
    <scope>NUCLEOTIDE SEQUENCE [LARGE SCALE GENOMIC DNA]</scope>
    <source>
        <strain evidence="3 4">CL07T12C05</strain>
    </source>
</reference>
<evidence type="ECO:0000313" key="4">
    <source>
        <dbReference type="Proteomes" id="UP000003879"/>
    </source>
</evidence>
<dbReference type="SMART" id="SM00530">
    <property type="entry name" value="HTH_XRE"/>
    <property type="match status" value="1"/>
</dbReference>
<dbReference type="PATRIC" id="fig|997883.3.peg.2832"/>
<proteinExistence type="predicted"/>
<evidence type="ECO:0000259" key="2">
    <source>
        <dbReference type="PROSITE" id="PS50943"/>
    </source>
</evidence>
<dbReference type="RefSeq" id="WP_005793514.1">
    <property type="nucleotide sequence ID" value="NZ_JH724215.1"/>
</dbReference>
<name>A0A0E2ANL0_BACFG</name>
<dbReference type="GO" id="GO:0003677">
    <property type="term" value="F:DNA binding"/>
    <property type="evidence" value="ECO:0007669"/>
    <property type="project" value="UniProtKB-KW"/>
</dbReference>
<dbReference type="SUPFAM" id="SSF47413">
    <property type="entry name" value="lambda repressor-like DNA-binding domains"/>
    <property type="match status" value="1"/>
</dbReference>
<dbReference type="Gene3D" id="1.10.260.40">
    <property type="entry name" value="lambda repressor-like DNA-binding domains"/>
    <property type="match status" value="1"/>
</dbReference>
<dbReference type="CDD" id="cd00093">
    <property type="entry name" value="HTH_XRE"/>
    <property type="match status" value="1"/>
</dbReference>
<dbReference type="EMBL" id="AGXN01000014">
    <property type="protein sequence ID" value="EIY94897.1"/>
    <property type="molecule type" value="Genomic_DNA"/>
</dbReference>
<dbReference type="GO" id="GO:0005829">
    <property type="term" value="C:cytosol"/>
    <property type="evidence" value="ECO:0007669"/>
    <property type="project" value="TreeGrafter"/>
</dbReference>
<feature type="domain" description="HTH cro/C1-type" evidence="2">
    <location>
        <begin position="43"/>
        <end position="97"/>
    </location>
</feature>
<dbReference type="Pfam" id="PF01381">
    <property type="entry name" value="HTH_3"/>
    <property type="match status" value="1"/>
</dbReference>
<dbReference type="HOGENOM" id="CLU_066192_20_1_10"/>
<dbReference type="InterPro" id="IPR001387">
    <property type="entry name" value="Cro/C1-type_HTH"/>
</dbReference>
<protein>
    <recommendedName>
        <fullName evidence="2">HTH cro/C1-type domain-containing protein</fullName>
    </recommendedName>
</protein>
<dbReference type="InterPro" id="IPR010982">
    <property type="entry name" value="Lambda_DNA-bd_dom_sf"/>
</dbReference>
<dbReference type="GO" id="GO:0003700">
    <property type="term" value="F:DNA-binding transcription factor activity"/>
    <property type="evidence" value="ECO:0007669"/>
    <property type="project" value="TreeGrafter"/>
</dbReference>
<dbReference type="PROSITE" id="PS50943">
    <property type="entry name" value="HTH_CROC1"/>
    <property type="match status" value="1"/>
</dbReference>
<accession>A0A0E2ANL0</accession>
<evidence type="ECO:0000256" key="1">
    <source>
        <dbReference type="ARBA" id="ARBA00023125"/>
    </source>
</evidence>
<comment type="caution">
    <text evidence="3">The sequence shown here is derived from an EMBL/GenBank/DDBJ whole genome shotgun (WGS) entry which is preliminary data.</text>
</comment>
<sequence>MHENNNQLVDYDAVLDAKFGKIGTPSRIEAEEKAYAFYTGKIIEDARKKAKVTQAELARRIGSNRSYISRVESGQTDLRTSTLYRIMNALGCQIEFNMSL</sequence>
<dbReference type="PANTHER" id="PTHR46797">
    <property type="entry name" value="HTH-TYPE TRANSCRIPTIONAL REGULATOR"/>
    <property type="match status" value="1"/>
</dbReference>